<dbReference type="RefSeq" id="WP_220564008.1">
    <property type="nucleotide sequence ID" value="NZ_CP074133.1"/>
</dbReference>
<sequence>MFGKIGRLGDRLLARVVPRTAAGAASCWYEYAPISSPCIRRTCCNIGGHVGVQCTSYRPC</sequence>
<organism evidence="1 2">
    <name type="scientific">Nocardiopsis changdeensis</name>
    <dbReference type="NCBI Taxonomy" id="2831969"/>
    <lineage>
        <taxon>Bacteria</taxon>
        <taxon>Bacillati</taxon>
        <taxon>Actinomycetota</taxon>
        <taxon>Actinomycetes</taxon>
        <taxon>Streptosporangiales</taxon>
        <taxon>Nocardiopsidaceae</taxon>
        <taxon>Nocardiopsis</taxon>
    </lineage>
</organism>
<proteinExistence type="predicted"/>
<reference evidence="1 2" key="1">
    <citation type="submission" date="2021-05" db="EMBL/GenBank/DDBJ databases">
        <title>Direct Submission.</title>
        <authorList>
            <person name="Li K."/>
            <person name="Gao J."/>
        </authorList>
    </citation>
    <scope>NUCLEOTIDE SEQUENCE [LARGE SCALE GENOMIC DNA]</scope>
    <source>
        <strain evidence="1 2">Mg02</strain>
    </source>
</reference>
<protein>
    <submittedName>
        <fullName evidence="1">Uncharacterized protein</fullName>
    </submittedName>
</protein>
<gene>
    <name evidence="1" type="ORF">KGD84_31755</name>
</gene>
<name>A0ABX8BL22_9ACTN</name>
<dbReference type="EMBL" id="CP074133">
    <property type="protein sequence ID" value="QUX22796.1"/>
    <property type="molecule type" value="Genomic_DNA"/>
</dbReference>
<evidence type="ECO:0000313" key="1">
    <source>
        <dbReference type="EMBL" id="QUX22796.1"/>
    </source>
</evidence>
<keyword evidence="2" id="KW-1185">Reference proteome</keyword>
<evidence type="ECO:0000313" key="2">
    <source>
        <dbReference type="Proteomes" id="UP000676079"/>
    </source>
</evidence>
<accession>A0ABX8BL22</accession>
<dbReference type="Proteomes" id="UP000676079">
    <property type="component" value="Chromosome"/>
</dbReference>